<evidence type="ECO:0000313" key="1">
    <source>
        <dbReference type="EMBL" id="EST46087.1"/>
    </source>
</evidence>
<gene>
    <name evidence="1" type="ORF">SS50377_14078</name>
    <name evidence="2" type="ORF">SS50377_24362</name>
</gene>
<proteinExistence type="predicted"/>
<reference evidence="2" key="2">
    <citation type="submission" date="2020-12" db="EMBL/GenBank/DDBJ databases">
        <title>New Spironucleus salmonicida genome in near-complete chromosomes.</title>
        <authorList>
            <person name="Xu F."/>
            <person name="Kurt Z."/>
            <person name="Jimenez-Gonzalez A."/>
            <person name="Astvaldsson A."/>
            <person name="Andersson J.O."/>
            <person name="Svard S.G."/>
        </authorList>
    </citation>
    <scope>NUCLEOTIDE SEQUENCE</scope>
    <source>
        <strain evidence="2">ATCC 50377</strain>
    </source>
</reference>
<organism evidence="1">
    <name type="scientific">Spironucleus salmonicida</name>
    <dbReference type="NCBI Taxonomy" id="348837"/>
    <lineage>
        <taxon>Eukaryota</taxon>
        <taxon>Metamonada</taxon>
        <taxon>Diplomonadida</taxon>
        <taxon>Hexamitidae</taxon>
        <taxon>Hexamitinae</taxon>
        <taxon>Spironucleus</taxon>
    </lineage>
</organism>
<name>V6LN17_9EUKA</name>
<dbReference type="AlphaFoldDB" id="V6LN17"/>
<keyword evidence="3" id="KW-1185">Reference proteome</keyword>
<sequence length="330" mass="38899">MQDSITVQINSNNLLVEVENLTQYDPNLINISSFLATDFYFYQSVCKIKQIDESQQLYQVNTEINNLIGPIKQDFVHQKVILDDMSGFYDKFKGYQVFYSYFYQNIHRLENKLTPQLFPPNKEFNRQNPQQLEFKQVEIYESTVQRNLDDLEGYYLQMQPQRGGSMVVQQLDETNSASLLLEELEQIFPKRNQSPIKQNTVNNNLNQTYSNQQLIFLEQKLGYKIPRNLQGVNEVQNYILNITSANDLINILSTRLTSKNSDNSNKQVISQSQIYEISQNKFLDQNLCQTINNLQNIRSLSQLKNQDIIQTQQQQKQYDVRRKAERIKWM</sequence>
<dbReference type="VEuPathDB" id="GiardiaDB:SS50377_24362"/>
<accession>V6LN17</accession>
<dbReference type="Proteomes" id="UP000018208">
    <property type="component" value="Unassembled WGS sequence"/>
</dbReference>
<reference evidence="1 2" key="1">
    <citation type="journal article" date="2014" name="PLoS Genet.">
        <title>The Genome of Spironucleus salmonicida Highlights a Fish Pathogen Adapted to Fluctuating Environments.</title>
        <authorList>
            <person name="Xu F."/>
            <person name="Jerlstrom-Hultqvist J."/>
            <person name="Einarsson E."/>
            <person name="Astvaldsson A."/>
            <person name="Svard S.G."/>
            <person name="Andersson J.O."/>
        </authorList>
    </citation>
    <scope>NUCLEOTIDE SEQUENCE</scope>
    <source>
        <strain evidence="2">ATCC 50377</strain>
    </source>
</reference>
<dbReference type="EMBL" id="AUWU02000004">
    <property type="protein sequence ID" value="KAH0574406.1"/>
    <property type="molecule type" value="Genomic_DNA"/>
</dbReference>
<evidence type="ECO:0000313" key="2">
    <source>
        <dbReference type="EMBL" id="KAH0574406.1"/>
    </source>
</evidence>
<evidence type="ECO:0000313" key="3">
    <source>
        <dbReference type="Proteomes" id="UP000018208"/>
    </source>
</evidence>
<protein>
    <submittedName>
        <fullName evidence="1">Uncharacterized protein</fullName>
    </submittedName>
</protein>
<dbReference type="EMBL" id="KI546085">
    <property type="protein sequence ID" value="EST46087.1"/>
    <property type="molecule type" value="Genomic_DNA"/>
</dbReference>